<feature type="signal peptide" evidence="1">
    <location>
        <begin position="1"/>
        <end position="22"/>
    </location>
</feature>
<dbReference type="RefSeq" id="WP_125427832.1">
    <property type="nucleotide sequence ID" value="NZ_RWIS01000003.1"/>
</dbReference>
<name>A0A3R9MB23_9BACT</name>
<comment type="caution">
    <text evidence="2">The sequence shown here is derived from an EMBL/GenBank/DDBJ whole genome shotgun (WGS) entry which is preliminary data.</text>
</comment>
<gene>
    <name evidence="2" type="ORF">EI290_06280</name>
</gene>
<keyword evidence="1" id="KW-0732">Signal</keyword>
<evidence type="ECO:0000313" key="3">
    <source>
        <dbReference type="Proteomes" id="UP000280066"/>
    </source>
</evidence>
<evidence type="ECO:0008006" key="4">
    <source>
        <dbReference type="Google" id="ProtNLM"/>
    </source>
</evidence>
<dbReference type="AlphaFoldDB" id="A0A3R9MB23"/>
<protein>
    <recommendedName>
        <fullName evidence="4">Tetratricopeptide repeat protein</fullName>
    </recommendedName>
</protein>
<keyword evidence="3" id="KW-1185">Reference proteome</keyword>
<proteinExistence type="predicted"/>
<reference evidence="2 3" key="1">
    <citation type="submission" date="2018-12" db="EMBL/GenBank/DDBJ databases">
        <authorList>
            <person name="Feng G."/>
            <person name="Zhu H."/>
        </authorList>
    </citation>
    <scope>NUCLEOTIDE SEQUENCE [LARGE SCALE GENOMIC DNA]</scope>
    <source>
        <strain evidence="2 3">9PBR-2</strain>
    </source>
</reference>
<accession>A0A3R9MB23</accession>
<dbReference type="Proteomes" id="UP000280066">
    <property type="component" value="Unassembled WGS sequence"/>
</dbReference>
<feature type="chain" id="PRO_5018777549" description="Tetratricopeptide repeat protein" evidence="1">
    <location>
        <begin position="23"/>
        <end position="401"/>
    </location>
</feature>
<sequence length="401" mass="43986">MRIPFTLSVAATLLALPGLAQSIESQKISFEYVRLPLVPLSGSVHTYHAEVVTRYQDAIAQQKAAHAAAVTTAETKAAEAKKEYKAQSFGAKAFNKIVLDEGKPKDAVLPAADYTPQVFDTQTLATTYVTVSGLQRTPGPDADLQVVVGLDGFTQGEIVQQAIQGSQMKIGGVATGDGIKHAYQVSYKSPLSVKVTAKDGTVLLEEQLEASTAYRKASTEAFATEAGLAKYWQANQMVFMRKLDDDLMKENMKLVAELLDSRLGQRTLTRSTRVVVVTDKNINYDEFPQAYEKAVMGYKLLAQPNRSADAAKQMQEALALWNKALAESNPKDKKARIDAKVTAATLLNAAEANLWLNNFDEAERLLVKLKLLDISRYTEAAKELDVLLQDQRTRYLANHKG</sequence>
<evidence type="ECO:0000313" key="2">
    <source>
        <dbReference type="EMBL" id="RSK35303.1"/>
    </source>
</evidence>
<organism evidence="2 3">
    <name type="scientific">Hymenobacter metallilatus</name>
    <dbReference type="NCBI Taxonomy" id="2493666"/>
    <lineage>
        <taxon>Bacteria</taxon>
        <taxon>Pseudomonadati</taxon>
        <taxon>Bacteroidota</taxon>
        <taxon>Cytophagia</taxon>
        <taxon>Cytophagales</taxon>
        <taxon>Hymenobacteraceae</taxon>
        <taxon>Hymenobacter</taxon>
    </lineage>
</organism>
<evidence type="ECO:0000256" key="1">
    <source>
        <dbReference type="SAM" id="SignalP"/>
    </source>
</evidence>
<dbReference type="OrthoDB" id="976407at2"/>
<dbReference type="EMBL" id="RWIS01000003">
    <property type="protein sequence ID" value="RSK35303.1"/>
    <property type="molecule type" value="Genomic_DNA"/>
</dbReference>